<protein>
    <submittedName>
        <fullName evidence="1">Uncharacterized protein</fullName>
    </submittedName>
</protein>
<proteinExistence type="predicted"/>
<evidence type="ECO:0000313" key="1">
    <source>
        <dbReference type="EMBL" id="DAE17562.1"/>
    </source>
</evidence>
<accession>A0A8S5QF32</accession>
<reference evidence="1" key="1">
    <citation type="journal article" date="2021" name="Proc. Natl. Acad. Sci. U.S.A.">
        <title>A Catalog of Tens of Thousands of Viruses from Human Metagenomes Reveals Hidden Associations with Chronic Diseases.</title>
        <authorList>
            <person name="Tisza M.J."/>
            <person name="Buck C.B."/>
        </authorList>
    </citation>
    <scope>NUCLEOTIDE SEQUENCE</scope>
    <source>
        <strain evidence="1">CtqPn17</strain>
    </source>
</reference>
<sequence>MANFDEDIRRITNEVLQDGTVDQIIREKVTDGIKGAISDSFGYGKLRNAIKERVEQVLVPFIEKYDMSDYIVKLDTVLTEIVNQTALVDNKRLLRNFQYLMTEPQEEEVKLSDLFREYEKYVAKHMETDGREISYDDGFPEYEPMEVYFEAKQVPDRDWSSFIYTQITFGVEEEDQQEELNRTINISRYKKERKKGFKLRIDTDPDLDSLRGMSDFDLLLLRMQRADVRLIIDEQHNESCVYSENKPEATFE</sequence>
<organism evidence="1">
    <name type="scientific">Caudovirales sp. ctqPn17</name>
    <dbReference type="NCBI Taxonomy" id="2825772"/>
    <lineage>
        <taxon>Viruses</taxon>
        <taxon>Duplodnaviria</taxon>
        <taxon>Heunggongvirae</taxon>
        <taxon>Uroviricota</taxon>
        <taxon>Caudoviricetes</taxon>
    </lineage>
</organism>
<name>A0A8S5QF32_9CAUD</name>
<dbReference type="EMBL" id="BK015642">
    <property type="protein sequence ID" value="DAE17562.1"/>
    <property type="molecule type" value="Genomic_DNA"/>
</dbReference>